<evidence type="ECO:0000256" key="11">
    <source>
        <dbReference type="NCBIfam" id="TIGR00560"/>
    </source>
</evidence>
<feature type="transmembrane region" description="Helical" evidence="13">
    <location>
        <begin position="38"/>
        <end position="61"/>
    </location>
</feature>
<evidence type="ECO:0000256" key="2">
    <source>
        <dbReference type="ARBA" id="ARBA00010441"/>
    </source>
</evidence>
<name>A0ABR7ZZD9_9CYAN</name>
<dbReference type="PIRSF" id="PIRSF000847">
    <property type="entry name" value="Phos_ph_gly_syn"/>
    <property type="match status" value="1"/>
</dbReference>
<evidence type="ECO:0000256" key="6">
    <source>
        <dbReference type="ARBA" id="ARBA00022989"/>
    </source>
</evidence>
<dbReference type="EMBL" id="JACJQB010000024">
    <property type="protein sequence ID" value="MBD2188885.1"/>
    <property type="molecule type" value="Genomic_DNA"/>
</dbReference>
<dbReference type="PROSITE" id="PS00379">
    <property type="entry name" value="CDP_ALCOHOL_P_TRANSF"/>
    <property type="match status" value="1"/>
</dbReference>
<evidence type="ECO:0000256" key="12">
    <source>
        <dbReference type="RuleBase" id="RU003750"/>
    </source>
</evidence>
<dbReference type="InterPro" id="IPR000462">
    <property type="entry name" value="CDP-OH_P_trans"/>
</dbReference>
<dbReference type="Pfam" id="PF01066">
    <property type="entry name" value="CDP-OH_P_transf"/>
    <property type="match status" value="1"/>
</dbReference>
<feature type="transmembrane region" description="Helical" evidence="13">
    <location>
        <begin position="12"/>
        <end position="31"/>
    </location>
</feature>
<keyword evidence="10" id="KW-1208">Phospholipid metabolism</keyword>
<dbReference type="InterPro" id="IPR048254">
    <property type="entry name" value="CDP_ALCOHOL_P_TRANSF_CS"/>
</dbReference>
<evidence type="ECO:0000256" key="8">
    <source>
        <dbReference type="ARBA" id="ARBA00023136"/>
    </source>
</evidence>
<dbReference type="NCBIfam" id="TIGR00560">
    <property type="entry name" value="pgsA"/>
    <property type="match status" value="1"/>
</dbReference>
<dbReference type="PANTHER" id="PTHR14269">
    <property type="entry name" value="CDP-DIACYLGLYCEROL--GLYCEROL-3-PHOSPHATE 3-PHOSPHATIDYLTRANSFERASE-RELATED"/>
    <property type="match status" value="1"/>
</dbReference>
<dbReference type="InterPro" id="IPR050324">
    <property type="entry name" value="CDP-alcohol_PTase-I"/>
</dbReference>
<dbReference type="InterPro" id="IPR043130">
    <property type="entry name" value="CDP-OH_PTrfase_TM_dom"/>
</dbReference>
<reference evidence="14 15" key="1">
    <citation type="journal article" date="2020" name="ISME J.">
        <title>Comparative genomics reveals insights into cyanobacterial evolution and habitat adaptation.</title>
        <authorList>
            <person name="Chen M.Y."/>
            <person name="Teng W.K."/>
            <person name="Zhao L."/>
            <person name="Hu C.X."/>
            <person name="Zhou Y.K."/>
            <person name="Han B.P."/>
            <person name="Song L.R."/>
            <person name="Shu W.S."/>
        </authorList>
    </citation>
    <scope>NUCLEOTIDE SEQUENCE [LARGE SCALE GENOMIC DNA]</scope>
    <source>
        <strain evidence="14 15">FACHB-723</strain>
    </source>
</reference>
<keyword evidence="5 13" id="KW-0812">Transmembrane</keyword>
<dbReference type="Gene3D" id="1.20.120.1760">
    <property type="match status" value="1"/>
</dbReference>
<comment type="subcellular location">
    <subcellularLocation>
        <location evidence="1">Membrane</location>
        <topology evidence="1">Multi-pass membrane protein</topology>
    </subcellularLocation>
</comment>
<dbReference type="PANTHER" id="PTHR14269:SF62">
    <property type="entry name" value="CDP-DIACYLGLYCEROL--GLYCEROL-3-PHOSPHATE 3-PHOSPHATIDYLTRANSFERASE 1, CHLOROPLASTIC"/>
    <property type="match status" value="1"/>
</dbReference>
<dbReference type="InterPro" id="IPR004570">
    <property type="entry name" value="Phosphatidylglycerol_P_synth"/>
</dbReference>
<evidence type="ECO:0000313" key="14">
    <source>
        <dbReference type="EMBL" id="MBD2188885.1"/>
    </source>
</evidence>
<evidence type="ECO:0000256" key="9">
    <source>
        <dbReference type="ARBA" id="ARBA00023209"/>
    </source>
</evidence>
<gene>
    <name evidence="14" type="primary">pgsA</name>
    <name evidence="14" type="ORF">H6F41_12115</name>
</gene>
<evidence type="ECO:0000256" key="3">
    <source>
        <dbReference type="ARBA" id="ARBA00022516"/>
    </source>
</evidence>
<evidence type="ECO:0000256" key="4">
    <source>
        <dbReference type="ARBA" id="ARBA00022679"/>
    </source>
</evidence>
<keyword evidence="8 13" id="KW-0472">Membrane</keyword>
<keyword evidence="15" id="KW-1185">Reference proteome</keyword>
<evidence type="ECO:0000256" key="7">
    <source>
        <dbReference type="ARBA" id="ARBA00023098"/>
    </source>
</evidence>
<evidence type="ECO:0000256" key="5">
    <source>
        <dbReference type="ARBA" id="ARBA00022692"/>
    </source>
</evidence>
<protein>
    <recommendedName>
        <fullName evidence="11">CDP-diacylglycerol--glycerol-3-phosphate 3-phosphatidyltransferase</fullName>
        <ecNumber evidence="11">2.7.8.5</ecNumber>
    </recommendedName>
</protein>
<proteinExistence type="inferred from homology"/>
<comment type="caution">
    <text evidence="14">The sequence shown here is derived from an EMBL/GenBank/DDBJ whole genome shotgun (WGS) entry which is preliminary data.</text>
</comment>
<evidence type="ECO:0000313" key="15">
    <source>
        <dbReference type="Proteomes" id="UP000642094"/>
    </source>
</evidence>
<dbReference type="EC" id="2.7.8.5" evidence="11"/>
<dbReference type="GO" id="GO:0008444">
    <property type="term" value="F:CDP-diacylglycerol-glycerol-3-phosphate 3-phosphatidyltransferase activity"/>
    <property type="evidence" value="ECO:0007669"/>
    <property type="project" value="UniProtKB-EC"/>
</dbReference>
<keyword evidence="4 12" id="KW-0808">Transferase</keyword>
<keyword evidence="3" id="KW-0444">Lipid biosynthesis</keyword>
<evidence type="ECO:0000256" key="1">
    <source>
        <dbReference type="ARBA" id="ARBA00004141"/>
    </source>
</evidence>
<keyword evidence="6 13" id="KW-1133">Transmembrane helix</keyword>
<keyword evidence="7" id="KW-0443">Lipid metabolism</keyword>
<dbReference type="Proteomes" id="UP000642094">
    <property type="component" value="Unassembled WGS sequence"/>
</dbReference>
<evidence type="ECO:0000256" key="13">
    <source>
        <dbReference type="SAM" id="Phobius"/>
    </source>
</evidence>
<organism evidence="14 15">
    <name type="scientific">Pseudanabaena mucicola FACHB-723</name>
    <dbReference type="NCBI Taxonomy" id="2692860"/>
    <lineage>
        <taxon>Bacteria</taxon>
        <taxon>Bacillati</taxon>
        <taxon>Cyanobacteriota</taxon>
        <taxon>Cyanophyceae</taxon>
        <taxon>Pseudanabaenales</taxon>
        <taxon>Pseudanabaenaceae</taxon>
        <taxon>Pseudanabaena</taxon>
    </lineage>
</organism>
<dbReference type="RefSeq" id="WP_190403728.1">
    <property type="nucleotide sequence ID" value="NZ_JACJQB010000024.1"/>
</dbReference>
<sequence length="187" mass="20476">MSLSTNLSTITLPTWVTLSRLIAVPIIFGLFSWQDSELTRWIALTVFVIAAITDWLDGYLARKLNQITELGKFLDPLVDKVLTIAVFLLFIELGQVPAWAVFLMITRELLITAWRGAPSAESEPSADQVAKPKIIGANIWGKAKTVIQIVAIAALLVKIPFAIAIFWMAVALTLISGILYVVPASKA</sequence>
<keyword evidence="9" id="KW-0594">Phospholipid biosynthesis</keyword>
<feature type="transmembrane region" description="Helical" evidence="13">
    <location>
        <begin position="149"/>
        <end position="182"/>
    </location>
</feature>
<accession>A0ABR7ZZD9</accession>
<feature type="transmembrane region" description="Helical" evidence="13">
    <location>
        <begin position="81"/>
        <end position="105"/>
    </location>
</feature>
<evidence type="ECO:0000256" key="10">
    <source>
        <dbReference type="ARBA" id="ARBA00023264"/>
    </source>
</evidence>
<comment type="similarity">
    <text evidence="2 12">Belongs to the CDP-alcohol phosphatidyltransferase class-I family.</text>
</comment>